<dbReference type="RefSeq" id="WP_223419330.1">
    <property type="nucleotide sequence ID" value="NZ_JAIPME010000002.1"/>
</dbReference>
<reference evidence="1 2" key="1">
    <citation type="submission" date="2021-08" db="EMBL/GenBank/DDBJ databases">
        <title>FDA dAtabase for Regulatory Grade micrObial Sequences (FDA-ARGOS): Supporting development and validation of Infectious Disease Dx tests.</title>
        <authorList>
            <person name="Sproer C."/>
            <person name="Gronow S."/>
            <person name="Severitt S."/>
            <person name="Schroder I."/>
            <person name="Tallon L."/>
            <person name="Sadzewicz L."/>
            <person name="Zhao X."/>
            <person name="Boylan J."/>
            <person name="Ott S."/>
            <person name="Bowen H."/>
            <person name="Vavikolanu K."/>
            <person name="Hazen T."/>
            <person name="Aluvathingal J."/>
            <person name="Nadendla S."/>
            <person name="Lowell S."/>
            <person name="Myers T."/>
            <person name="Yan Y."/>
            <person name="Sichtig H."/>
        </authorList>
    </citation>
    <scope>NUCLEOTIDE SEQUENCE [LARGE SCALE GENOMIC DNA]</scope>
    <source>
        <strain evidence="1 2">FDAARGOS_1460</strain>
    </source>
</reference>
<accession>A0ABS7SZ81</accession>
<organism evidence="1 2">
    <name type="scientific">Anaerococcus murdochii</name>
    <dbReference type="NCBI Taxonomy" id="411577"/>
    <lineage>
        <taxon>Bacteria</taxon>
        <taxon>Bacillati</taxon>
        <taxon>Bacillota</taxon>
        <taxon>Tissierellia</taxon>
        <taxon>Tissierellales</taxon>
        <taxon>Peptoniphilaceae</taxon>
        <taxon>Anaerococcus</taxon>
    </lineage>
</organism>
<sequence length="212" mass="24710">MKKILFILITIFAFSACSNEKIDNEGVEDPNENVKGDLIPMIFIDDNLYLFSSEKKNYDDEKNFDGEIDSKVEGPSKPYKNNQSNFGTGFKYKILDEGKTINLYHDDNKLMIFKKDLNENVEWDLIPMIIVDDKLYLYSGEEKYYDKITDFDGEIDSEVESTTKPTKNNQSNFGTGFKYKFLEDGKTINLYINDNKLIIFKTEEDRKQQIVN</sequence>
<gene>
    <name evidence="1" type="ORF">K8P03_06020</name>
</gene>
<evidence type="ECO:0008006" key="3">
    <source>
        <dbReference type="Google" id="ProtNLM"/>
    </source>
</evidence>
<evidence type="ECO:0000313" key="1">
    <source>
        <dbReference type="EMBL" id="MBZ2386835.1"/>
    </source>
</evidence>
<comment type="caution">
    <text evidence="1">The sequence shown here is derived from an EMBL/GenBank/DDBJ whole genome shotgun (WGS) entry which is preliminary data.</text>
</comment>
<dbReference type="EMBL" id="JAIPME010000002">
    <property type="protein sequence ID" value="MBZ2386835.1"/>
    <property type="molecule type" value="Genomic_DNA"/>
</dbReference>
<dbReference type="PROSITE" id="PS51257">
    <property type="entry name" value="PROKAR_LIPOPROTEIN"/>
    <property type="match status" value="1"/>
</dbReference>
<evidence type="ECO:0000313" key="2">
    <source>
        <dbReference type="Proteomes" id="UP000734271"/>
    </source>
</evidence>
<dbReference type="Proteomes" id="UP000734271">
    <property type="component" value="Unassembled WGS sequence"/>
</dbReference>
<keyword evidence="2" id="KW-1185">Reference proteome</keyword>
<proteinExistence type="predicted"/>
<name>A0ABS7SZ81_9FIRM</name>
<protein>
    <recommendedName>
        <fullName evidence="3">Lipoprotein</fullName>
    </recommendedName>
</protein>